<dbReference type="EMBL" id="WSEL01000003">
    <property type="protein sequence ID" value="MVQ29741.1"/>
    <property type="molecule type" value="Genomic_DNA"/>
</dbReference>
<sequence length="272" mass="28320">MGGTAGPARACAPHVPAWRPLRGWSQSQLQSACQRLDTVQAAWSLAWGLSAPAGGCTARAAGAADLHLATWVALTTSDGEVRAWMGDTMLGADLRRILWGDVPAGPLAAALGGQCAADLQSRLASLLGLIVAPSPSRGPTVDDVAPWSGAVLVEQALAPRRQLLLLSAEAIDPLIPRVAPQRSEPAALVGLDEALRNRRLALQVRLAGCTVDLGALAGLRIDDVVRLDHGLQQPATVTDGQGRPCFAAHLARRGDRKAIVLAPLASVPKEFP</sequence>
<dbReference type="SUPFAM" id="SSF101801">
    <property type="entry name" value="Surface presentation of antigens (SPOA)"/>
    <property type="match status" value="1"/>
</dbReference>
<dbReference type="Proteomes" id="UP000469385">
    <property type="component" value="Unassembled WGS sequence"/>
</dbReference>
<dbReference type="AlphaFoldDB" id="A0A6N8IS65"/>
<evidence type="ECO:0000313" key="2">
    <source>
        <dbReference type="Proteomes" id="UP000469385"/>
    </source>
</evidence>
<protein>
    <recommendedName>
        <fullName evidence="3">FliM/FliN family flagellar motor switch protein</fullName>
    </recommendedName>
</protein>
<reference evidence="1 2" key="1">
    <citation type="submission" date="2019-12" db="EMBL/GenBank/DDBJ databases">
        <authorList>
            <person name="Huq M.A."/>
        </authorList>
    </citation>
    <scope>NUCLEOTIDE SEQUENCE [LARGE SCALE GENOMIC DNA]</scope>
    <source>
        <strain evidence="1 2">MAH-25</strain>
    </source>
</reference>
<comment type="caution">
    <text evidence="1">The sequence shown here is derived from an EMBL/GenBank/DDBJ whole genome shotgun (WGS) entry which is preliminary data.</text>
</comment>
<proteinExistence type="predicted"/>
<name>A0A6N8IS65_9BURK</name>
<evidence type="ECO:0000313" key="1">
    <source>
        <dbReference type="EMBL" id="MVQ29741.1"/>
    </source>
</evidence>
<evidence type="ECO:0008006" key="3">
    <source>
        <dbReference type="Google" id="ProtNLM"/>
    </source>
</evidence>
<dbReference type="InterPro" id="IPR036429">
    <property type="entry name" value="SpoA-like_sf"/>
</dbReference>
<organism evidence="1 2">
    <name type="scientific">Ramlibacter pinisoli</name>
    <dbReference type="NCBI Taxonomy" id="2682844"/>
    <lineage>
        <taxon>Bacteria</taxon>
        <taxon>Pseudomonadati</taxon>
        <taxon>Pseudomonadota</taxon>
        <taxon>Betaproteobacteria</taxon>
        <taxon>Burkholderiales</taxon>
        <taxon>Comamonadaceae</taxon>
        <taxon>Ramlibacter</taxon>
    </lineage>
</organism>
<dbReference type="RefSeq" id="WP_157397713.1">
    <property type="nucleotide sequence ID" value="NZ_WSEL01000003.1"/>
</dbReference>
<accession>A0A6N8IS65</accession>
<gene>
    <name evidence="1" type="ORF">GON04_09795</name>
</gene>
<keyword evidence="2" id="KW-1185">Reference proteome</keyword>